<proteinExistence type="inferred from homology"/>
<evidence type="ECO:0000259" key="4">
    <source>
        <dbReference type="SMART" id="SM00385"/>
    </source>
</evidence>
<dbReference type="Pfam" id="PF02984">
    <property type="entry name" value="Cyclin_C"/>
    <property type="match status" value="1"/>
</dbReference>
<dbReference type="InterPro" id="IPR036915">
    <property type="entry name" value="Cyclin-like_sf"/>
</dbReference>
<dbReference type="Pfam" id="PF00134">
    <property type="entry name" value="Cyclin_N"/>
    <property type="match status" value="1"/>
</dbReference>
<dbReference type="InterPro" id="IPR039361">
    <property type="entry name" value="Cyclin"/>
</dbReference>
<keyword evidence="1 2" id="KW-0195">Cyclin</keyword>
<dbReference type="InterPro" id="IPR004367">
    <property type="entry name" value="Cyclin_C-dom"/>
</dbReference>
<feature type="domain" description="Cyclin C-terminal" evidence="5">
    <location>
        <begin position="421"/>
        <end position="556"/>
    </location>
</feature>
<feature type="compositionally biased region" description="Basic and acidic residues" evidence="3">
    <location>
        <begin position="1"/>
        <end position="34"/>
    </location>
</feature>
<feature type="region of interest" description="Disordered" evidence="3">
    <location>
        <begin position="1"/>
        <end position="64"/>
    </location>
</feature>
<dbReference type="InterPro" id="IPR013763">
    <property type="entry name" value="Cyclin-like_dom"/>
</dbReference>
<feature type="non-terminal residue" evidence="6">
    <location>
        <position position="1"/>
    </location>
</feature>
<dbReference type="SMART" id="SM01332">
    <property type="entry name" value="Cyclin_C"/>
    <property type="match status" value="1"/>
</dbReference>
<dbReference type="AlphaFoldDB" id="A0A0C9RJK8"/>
<dbReference type="SMART" id="SM00385">
    <property type="entry name" value="CYCLIN"/>
    <property type="match status" value="1"/>
</dbReference>
<dbReference type="GO" id="GO:0044772">
    <property type="term" value="P:mitotic cell cycle phase transition"/>
    <property type="evidence" value="ECO:0007669"/>
    <property type="project" value="InterPro"/>
</dbReference>
<evidence type="ECO:0000256" key="1">
    <source>
        <dbReference type="ARBA" id="ARBA00023127"/>
    </source>
</evidence>
<accession>A0A0C9RJK8</accession>
<protein>
    <submittedName>
        <fullName evidence="6">CLB2 protein</fullName>
    </submittedName>
</protein>
<evidence type="ECO:0000259" key="5">
    <source>
        <dbReference type="SMART" id="SM01332"/>
    </source>
</evidence>
<dbReference type="SUPFAM" id="SSF47954">
    <property type="entry name" value="Cyclin-like"/>
    <property type="match status" value="2"/>
</dbReference>
<dbReference type="PANTHER" id="PTHR10177">
    <property type="entry name" value="CYCLINS"/>
    <property type="match status" value="1"/>
</dbReference>
<dbReference type="Gene3D" id="1.10.472.10">
    <property type="entry name" value="Cyclin-like"/>
    <property type="match status" value="2"/>
</dbReference>
<organism evidence="6">
    <name type="scientific">Fopius arisanus</name>
    <dbReference type="NCBI Taxonomy" id="64838"/>
    <lineage>
        <taxon>Eukaryota</taxon>
        <taxon>Metazoa</taxon>
        <taxon>Ecdysozoa</taxon>
        <taxon>Arthropoda</taxon>
        <taxon>Hexapoda</taxon>
        <taxon>Insecta</taxon>
        <taxon>Pterygota</taxon>
        <taxon>Neoptera</taxon>
        <taxon>Endopterygota</taxon>
        <taxon>Hymenoptera</taxon>
        <taxon>Apocrita</taxon>
        <taxon>Ichneumonoidea</taxon>
        <taxon>Braconidae</taxon>
        <taxon>Opiinae</taxon>
        <taxon>Fopius</taxon>
    </lineage>
</organism>
<feature type="domain" description="Cyclin-like" evidence="4">
    <location>
        <begin position="326"/>
        <end position="412"/>
    </location>
</feature>
<dbReference type="InterPro" id="IPR006671">
    <property type="entry name" value="Cyclin_N"/>
</dbReference>
<dbReference type="GO" id="GO:0016538">
    <property type="term" value="F:cyclin-dependent protein serine/threonine kinase regulator activity"/>
    <property type="evidence" value="ECO:0007669"/>
    <property type="project" value="InterPro"/>
</dbReference>
<dbReference type="EMBL" id="GBYB01007056">
    <property type="protein sequence ID" value="JAG76823.1"/>
    <property type="molecule type" value="Transcribed_RNA"/>
</dbReference>
<sequence>ESKGELSSGRRTDRYTCKIRSEKSKEKKMSENVESKGASPVRITWGLKPSENKDKENLMPSALKKSEKRVSISSMEVDDRIRAIFEPTGSIPKRFGEVKNRSTSHNSSLQRVQGQDRVFTKTRFHVFNESKEEKELEESKKLTTRFMRPLPLDGQLPSRKTFEAFSKAKNFFQRRELAGQEMGVEKEELEKSEVRERPDGRQKRTFRRLARLHSIDEAARAPIPQIIPARRVNQLIREHFEPTRVTPHDVPPPKPPKIKVLHRSTHDHNGEEVTCKCPLGGQIPQINLPYPDEVMLFEEEKNRFRNFTPNYRHLNASSDQRQTVVHFLLRIGSHNGLPSHMIYQTVRIFDDVLQAKRIPVQKLQLIMIAALWIVMKKDYIVYRIPGAKRMAHFADGVYTEDDVRAAEGLILQALNFWITYPDPFSMLTYFILTVDHSDFIGCEEREKIYYFGGYMLDLALLDDDLMKICPILLTATAAELAITLVMEPESTLYCTPFTRWRTKYAFGKLKDEEINCYRNLLIRNIAESCYRSSKSHVVHKKYSKSRYGKVAKKLIDKIQKLLPPNI</sequence>
<dbReference type="GO" id="GO:0051301">
    <property type="term" value="P:cell division"/>
    <property type="evidence" value="ECO:0007669"/>
    <property type="project" value="UniProtKB-KW"/>
</dbReference>
<evidence type="ECO:0000256" key="3">
    <source>
        <dbReference type="SAM" id="MobiDB-lite"/>
    </source>
</evidence>
<reference evidence="6" key="1">
    <citation type="submission" date="2015-01" db="EMBL/GenBank/DDBJ databases">
        <title>Transcriptome Assembly of Fopius arisanus.</title>
        <authorList>
            <person name="Geib S."/>
        </authorList>
    </citation>
    <scope>NUCLEOTIDE SEQUENCE</scope>
</reference>
<evidence type="ECO:0000256" key="2">
    <source>
        <dbReference type="RuleBase" id="RU000383"/>
    </source>
</evidence>
<gene>
    <name evidence="6" type="primary">CLB2</name>
    <name evidence="6" type="ORF">g.9603</name>
</gene>
<evidence type="ECO:0000313" key="6">
    <source>
        <dbReference type="EMBL" id="JAG76823.1"/>
    </source>
</evidence>
<comment type="similarity">
    <text evidence="2">Belongs to the cyclin family.</text>
</comment>
<name>A0A0C9RJK8_9HYME</name>